<evidence type="ECO:0000313" key="4">
    <source>
        <dbReference type="Proteomes" id="UP000031599"/>
    </source>
</evidence>
<evidence type="ECO:0000313" key="3">
    <source>
        <dbReference type="EMBL" id="KIG16595.1"/>
    </source>
</evidence>
<organism evidence="3 4">
    <name type="scientific">Enhygromyxa salina</name>
    <dbReference type="NCBI Taxonomy" id="215803"/>
    <lineage>
        <taxon>Bacteria</taxon>
        <taxon>Pseudomonadati</taxon>
        <taxon>Myxococcota</taxon>
        <taxon>Polyangia</taxon>
        <taxon>Nannocystales</taxon>
        <taxon>Nannocystaceae</taxon>
        <taxon>Enhygromyxa</taxon>
    </lineage>
</organism>
<feature type="signal peptide" evidence="2">
    <location>
        <begin position="1"/>
        <end position="33"/>
    </location>
</feature>
<feature type="transmembrane region" description="Helical" evidence="1">
    <location>
        <begin position="287"/>
        <end position="313"/>
    </location>
</feature>
<protein>
    <submittedName>
        <fullName evidence="3">Uncharacterized protein</fullName>
    </submittedName>
</protein>
<feature type="transmembrane region" description="Helical" evidence="1">
    <location>
        <begin position="154"/>
        <end position="174"/>
    </location>
</feature>
<name>A0A0C2D4I8_9BACT</name>
<reference evidence="3 4" key="1">
    <citation type="submission" date="2014-12" db="EMBL/GenBank/DDBJ databases">
        <title>Genome assembly of Enhygromyxa salina DSM 15201.</title>
        <authorList>
            <person name="Sharma G."/>
            <person name="Subramanian S."/>
        </authorList>
    </citation>
    <scope>NUCLEOTIDE SEQUENCE [LARGE SCALE GENOMIC DNA]</scope>
    <source>
        <strain evidence="3 4">DSM 15201</strain>
    </source>
</reference>
<feature type="transmembrane region" description="Helical" evidence="1">
    <location>
        <begin position="195"/>
        <end position="217"/>
    </location>
</feature>
<keyword evidence="2" id="KW-0732">Signal</keyword>
<evidence type="ECO:0000256" key="2">
    <source>
        <dbReference type="SAM" id="SignalP"/>
    </source>
</evidence>
<dbReference type="Proteomes" id="UP000031599">
    <property type="component" value="Unassembled WGS sequence"/>
</dbReference>
<feature type="chain" id="PRO_5002147617" evidence="2">
    <location>
        <begin position="34"/>
        <end position="470"/>
    </location>
</feature>
<dbReference type="PROSITE" id="PS51257">
    <property type="entry name" value="PROKAR_LIPOPROTEIN"/>
    <property type="match status" value="1"/>
</dbReference>
<accession>A0A0C2D4I8</accession>
<proteinExistence type="predicted"/>
<keyword evidence="1" id="KW-0472">Membrane</keyword>
<keyword evidence="1" id="KW-1133">Transmembrane helix</keyword>
<comment type="caution">
    <text evidence="3">The sequence shown here is derived from an EMBL/GenBank/DDBJ whole genome shotgun (WGS) entry which is preliminary data.</text>
</comment>
<sequence length="470" mass="48856">MMGARGSTAWVPRAPLVCALMVLLALLSGLGCAANTADDAEGPLWSDPGVVRLSPTRAGVVVQIHNRTGTVRPVGNFALAGDDWDALRFVDDSLPRTIPAYDSVLVELALSPATFRLEPGVYRSGQASLTFSSDSFAYATPIEFVGTEADRPRLGTVVAAALGLAGLALAFGLGPLRTGPSPARGSNRSDGARGLGFAIAAAFASALLLAATIPIGLGLCRGRLLDLVGPRELEQCRESLGGVELLALPGTPGIWWWLVALALFTATITIVKARIPGAAPTDPAPALALAALRLLGFALLLAALVCGLAPASASPTDLVLAQAKFVELAGLEVPRWGIVAQPLGFALGFALLVQSLPTKSTPAAHAVVATLERLNALLWASLLVTLYLGGPTIPALTERPVPLLAHAPELAVELLSFIAKAAAVLYLATRLQTQGQDPSQDQSQRVSSLARWIIPLALLNLATILIWRLI</sequence>
<feature type="transmembrane region" description="Helical" evidence="1">
    <location>
        <begin position="410"/>
        <end position="428"/>
    </location>
</feature>
<feature type="transmembrane region" description="Helical" evidence="1">
    <location>
        <begin position="333"/>
        <end position="353"/>
    </location>
</feature>
<feature type="transmembrane region" description="Helical" evidence="1">
    <location>
        <begin position="449"/>
        <end position="469"/>
    </location>
</feature>
<dbReference type="RefSeq" id="WP_146659045.1">
    <property type="nucleotide sequence ID" value="NZ_JMCC02000035.1"/>
</dbReference>
<dbReference type="AlphaFoldDB" id="A0A0C2D4I8"/>
<feature type="transmembrane region" description="Helical" evidence="1">
    <location>
        <begin position="374"/>
        <end position="390"/>
    </location>
</feature>
<keyword evidence="1" id="KW-0812">Transmembrane</keyword>
<feature type="transmembrane region" description="Helical" evidence="1">
    <location>
        <begin position="254"/>
        <end position="275"/>
    </location>
</feature>
<dbReference type="EMBL" id="JMCC02000035">
    <property type="protein sequence ID" value="KIG16595.1"/>
    <property type="molecule type" value="Genomic_DNA"/>
</dbReference>
<evidence type="ECO:0000256" key="1">
    <source>
        <dbReference type="SAM" id="Phobius"/>
    </source>
</evidence>
<gene>
    <name evidence="3" type="ORF">DB30_04366</name>
</gene>